<dbReference type="InterPro" id="IPR017057">
    <property type="entry name" value="Ent-kaurene_synthase_fun"/>
</dbReference>
<keyword evidence="6" id="KW-0456">Lyase</keyword>
<dbReference type="Gene3D" id="1.50.10.160">
    <property type="match status" value="1"/>
</dbReference>
<evidence type="ECO:0000256" key="5">
    <source>
        <dbReference type="ARBA" id="ARBA00023235"/>
    </source>
</evidence>
<evidence type="ECO:0000256" key="2">
    <source>
        <dbReference type="ARBA" id="ARBA00006333"/>
    </source>
</evidence>
<evidence type="ECO:0000256" key="4">
    <source>
        <dbReference type="ARBA" id="ARBA00022842"/>
    </source>
</evidence>
<dbReference type="Gene3D" id="1.50.10.20">
    <property type="match status" value="1"/>
</dbReference>
<proteinExistence type="inferred from homology"/>
<keyword evidence="4" id="KW-0460">Magnesium</keyword>
<dbReference type="PIRSF" id="PIRSF036498">
    <property type="entry name" value="Ent-kaurene_synthase_fungi"/>
    <property type="match status" value="1"/>
</dbReference>
<evidence type="ECO:0000256" key="6">
    <source>
        <dbReference type="ARBA" id="ARBA00023239"/>
    </source>
</evidence>
<dbReference type="PANTHER" id="PTHR31739">
    <property type="entry name" value="ENT-COPALYL DIPHOSPHATE SYNTHASE, CHLOROPLASTIC"/>
    <property type="match status" value="1"/>
</dbReference>
<feature type="compositionally biased region" description="Low complexity" evidence="7">
    <location>
        <begin position="789"/>
        <end position="805"/>
    </location>
</feature>
<feature type="compositionally biased region" description="Polar residues" evidence="7">
    <location>
        <begin position="806"/>
        <end position="815"/>
    </location>
</feature>
<accession>A0AAI8YQV2</accession>
<evidence type="ECO:0000313" key="9">
    <source>
        <dbReference type="Proteomes" id="UP001295740"/>
    </source>
</evidence>
<dbReference type="GO" id="GO:0000287">
    <property type="term" value="F:magnesium ion binding"/>
    <property type="evidence" value="ECO:0007669"/>
    <property type="project" value="TreeGrafter"/>
</dbReference>
<keyword evidence="5" id="KW-0413">Isomerase</keyword>
<comment type="similarity">
    <text evidence="2">Belongs to the terpene synthase family.</text>
</comment>
<dbReference type="AlphaFoldDB" id="A0AAI8YQV2"/>
<evidence type="ECO:0000256" key="7">
    <source>
        <dbReference type="SAM" id="MobiDB-lite"/>
    </source>
</evidence>
<protein>
    <submittedName>
        <fullName evidence="8">Uu.00g020740.m01.CDS01</fullName>
    </submittedName>
</protein>
<sequence length="990" mass="109896">METSLHDQVRSLLATLAEKCSGGGGFGSMSSSIYDTAWVSMVQNPKPGTVDPWLFPECFDFILTCQLPSGAWESYSSPVDGILNTAASLLALKKHLKTCPDRLDWELRSQKAEAALRHMLDDLDTGDSDQVGFEMIIIQHLSLLEEEGVKLDSPQLISLRALREAKLAKLPPESVYQSPSTLYHSLEALIGHIDFDQVRCWRDTNGSLMGSPASTAAYLMHSSTWDDQAEAYLRNVLRQGAGHGDGSVPSAWPSSVFEISWTITTLVRAGIEPEEETVAAMRKFLQETLNAHGGTLGFYPGCFPDADDTAKGIEAIRLLGRTTVVDALTMMFEADDHFKTYPGERNPSLSANCNVLIALLVQDDPALHMSQIAKAASYVTSQVFSGPVNEKWHIKELYWMMLLSQAYAVLYQQSRIWPTIHTVVPSLKEDIPLVTLHLLINILYHQQKSGGWESGCEVTSYAVLALSSLSTLPWIRKLDAGFISTAMTRGISFLLSRRCEWTKGKYIWVEKVTYASNTLAEAYCLAAALVPLPAIPAKQIPPSHGLDLPDELIRGMRKVGDLLAQTPLFAYTEPHVLRIAEMQASYAFCALRRQPLEVFTRTAKGKDKYMSLIPLALTACSAVQEAPVSFSILYQMMQLSILNFHADEYMEGVVEKLLGDDLDAVKPLIGQLFADLVSTRQAYKTNAKKQNAAVQNHAAPLDPNGKKLAPLDEFRDDGLEQPTSLEHCRMILNDFVDHILHNSAVLSCPHSFQTRLAFELKTFLLAHVSHAEDNRRFGRQDEASTGHYGSNSQSNGSGTGSTNGQRTPELSTPARQFQDPGRTFYHWVRSTSADHTSCPFSFVFFNCLVKEQARPGDPDISTSARTAYLSEDLCRHLASLCRMYNDYGSLARDAEERNLNSVNFPEFHSVPALTRGKEVIDAQSAETKAKSELLWIAEYERRGLETALELFGQELGTRGQHLFDALKLFVNVTDLYGQVYVLRDVGTRTK</sequence>
<evidence type="ECO:0000256" key="3">
    <source>
        <dbReference type="ARBA" id="ARBA00022723"/>
    </source>
</evidence>
<dbReference type="PANTHER" id="PTHR31739:SF25">
    <property type="entry name" value="(E,E)-GERANYLLINALOOL SYNTHASE"/>
    <property type="match status" value="1"/>
</dbReference>
<keyword evidence="3" id="KW-0479">Metal-binding</keyword>
<comment type="caution">
    <text evidence="8">The sequence shown here is derived from an EMBL/GenBank/DDBJ whole genome shotgun (WGS) entry which is preliminary data.</text>
</comment>
<dbReference type="InterPro" id="IPR008930">
    <property type="entry name" value="Terpenoid_cyclase/PrenylTrfase"/>
</dbReference>
<dbReference type="GO" id="GO:0016102">
    <property type="term" value="P:diterpenoid biosynthetic process"/>
    <property type="evidence" value="ECO:0007669"/>
    <property type="project" value="TreeGrafter"/>
</dbReference>
<dbReference type="InterPro" id="IPR050148">
    <property type="entry name" value="Terpene_synthase-like"/>
</dbReference>
<name>A0AAI8YQV2_9PEZI</name>
<dbReference type="Proteomes" id="UP001295740">
    <property type="component" value="Unassembled WGS sequence"/>
</dbReference>
<reference evidence="8" key="1">
    <citation type="submission" date="2023-10" db="EMBL/GenBank/DDBJ databases">
        <authorList>
            <person name="Hackl T."/>
        </authorList>
    </citation>
    <scope>NUCLEOTIDE SEQUENCE</scope>
</reference>
<organism evidence="8 9">
    <name type="scientific">Anthostomella pinea</name>
    <dbReference type="NCBI Taxonomy" id="933095"/>
    <lineage>
        <taxon>Eukaryota</taxon>
        <taxon>Fungi</taxon>
        <taxon>Dikarya</taxon>
        <taxon>Ascomycota</taxon>
        <taxon>Pezizomycotina</taxon>
        <taxon>Sordariomycetes</taxon>
        <taxon>Xylariomycetidae</taxon>
        <taxon>Xylariales</taxon>
        <taxon>Xylariaceae</taxon>
        <taxon>Anthostomella</taxon>
    </lineage>
</organism>
<dbReference type="EMBL" id="CAUWAG010000020">
    <property type="protein sequence ID" value="CAJ2513955.1"/>
    <property type="molecule type" value="Genomic_DNA"/>
</dbReference>
<feature type="region of interest" description="Disordered" evidence="7">
    <location>
        <begin position="689"/>
        <end position="712"/>
    </location>
</feature>
<dbReference type="SUPFAM" id="SSF48239">
    <property type="entry name" value="Terpenoid cyclases/Protein prenyltransferases"/>
    <property type="match status" value="2"/>
</dbReference>
<dbReference type="GO" id="GO:0016853">
    <property type="term" value="F:isomerase activity"/>
    <property type="evidence" value="ECO:0007669"/>
    <property type="project" value="UniProtKB-KW"/>
</dbReference>
<evidence type="ECO:0000256" key="1">
    <source>
        <dbReference type="ARBA" id="ARBA00001946"/>
    </source>
</evidence>
<keyword evidence="9" id="KW-1185">Reference proteome</keyword>
<dbReference type="GO" id="GO:0010333">
    <property type="term" value="F:terpene synthase activity"/>
    <property type="evidence" value="ECO:0007669"/>
    <property type="project" value="InterPro"/>
</dbReference>
<feature type="region of interest" description="Disordered" evidence="7">
    <location>
        <begin position="780"/>
        <end position="817"/>
    </location>
</feature>
<comment type="cofactor">
    <cofactor evidence="1">
        <name>Mg(2+)</name>
        <dbReference type="ChEBI" id="CHEBI:18420"/>
    </cofactor>
</comment>
<gene>
    <name evidence="8" type="ORF">KHLLAP_LOCUS14423</name>
</gene>
<evidence type="ECO:0000313" key="8">
    <source>
        <dbReference type="EMBL" id="CAJ2513955.1"/>
    </source>
</evidence>